<accession>A0A644ZED4</accession>
<evidence type="ECO:0008006" key="2">
    <source>
        <dbReference type="Google" id="ProtNLM"/>
    </source>
</evidence>
<sequence>MYSFDAVIRKVPGQDGAYVEVPFDLKKEFGKGRMKVYATFDGVPYEGSIVNMGLTHADGTICYILGIRKDIRMQIGKQAGDTVSVTFVER</sequence>
<organism evidence="1">
    <name type="scientific">bioreactor metagenome</name>
    <dbReference type="NCBI Taxonomy" id="1076179"/>
    <lineage>
        <taxon>unclassified sequences</taxon>
        <taxon>metagenomes</taxon>
        <taxon>ecological metagenomes</taxon>
    </lineage>
</organism>
<dbReference type="InterPro" id="IPR037079">
    <property type="entry name" value="AF2212/PG0164-like_sf"/>
</dbReference>
<gene>
    <name evidence="1" type="ORF">SDC9_85688</name>
</gene>
<dbReference type="EMBL" id="VSSQ01008508">
    <property type="protein sequence ID" value="MPM39057.1"/>
    <property type="molecule type" value="Genomic_DNA"/>
</dbReference>
<comment type="caution">
    <text evidence="1">The sequence shown here is derived from an EMBL/GenBank/DDBJ whole genome shotgun (WGS) entry which is preliminary data.</text>
</comment>
<dbReference type="SUPFAM" id="SSF141694">
    <property type="entry name" value="AF2212/PG0164-like"/>
    <property type="match status" value="1"/>
</dbReference>
<evidence type="ECO:0000313" key="1">
    <source>
        <dbReference type="EMBL" id="MPM39057.1"/>
    </source>
</evidence>
<name>A0A644ZED4_9ZZZZ</name>
<protein>
    <recommendedName>
        <fullName evidence="2">DUF1905 domain-containing protein</fullName>
    </recommendedName>
</protein>
<dbReference type="Pfam" id="PF08922">
    <property type="entry name" value="DUF1905"/>
    <property type="match status" value="1"/>
</dbReference>
<dbReference type="AlphaFoldDB" id="A0A644ZED4"/>
<proteinExistence type="predicted"/>
<dbReference type="Gene3D" id="2.40.30.100">
    <property type="entry name" value="AF2212/PG0164-like"/>
    <property type="match status" value="1"/>
</dbReference>
<reference evidence="1" key="1">
    <citation type="submission" date="2019-08" db="EMBL/GenBank/DDBJ databases">
        <authorList>
            <person name="Kucharzyk K."/>
            <person name="Murdoch R.W."/>
            <person name="Higgins S."/>
            <person name="Loffler F."/>
        </authorList>
    </citation>
    <scope>NUCLEOTIDE SEQUENCE</scope>
</reference>
<dbReference type="InterPro" id="IPR015018">
    <property type="entry name" value="DUF1905"/>
</dbReference>